<gene>
    <name evidence="5" type="ORF">QUF89_07270</name>
</gene>
<dbReference type="AlphaFoldDB" id="A0AAW7I7G8"/>
<dbReference type="InterPro" id="IPR004360">
    <property type="entry name" value="Glyas_Fos-R_dOase_dom"/>
</dbReference>
<sequence>MKFNALVPELSVSNIRESKKFYLEILGFYLEYERVDDKFAFLSLGESQIMLEEINGSWDTGVLKFPLGRGINFQIDIEDVEKLAAALKRHGIKLFREMMENHYESDNEVFVKKEILVQDPDGYLLRFSQSMNPSGGSLYKGDWHVRNEK</sequence>
<dbReference type="GO" id="GO:0046677">
    <property type="term" value="P:response to antibiotic"/>
    <property type="evidence" value="ECO:0007669"/>
    <property type="project" value="UniProtKB-KW"/>
</dbReference>
<dbReference type="EMBL" id="JAUCEY010000008">
    <property type="protein sequence ID" value="MDM5451998.1"/>
    <property type="molecule type" value="Genomic_DNA"/>
</dbReference>
<organism evidence="5 6">
    <name type="scientific">Peribacillus simplex</name>
    <dbReference type="NCBI Taxonomy" id="1478"/>
    <lineage>
        <taxon>Bacteria</taxon>
        <taxon>Bacillati</taxon>
        <taxon>Bacillota</taxon>
        <taxon>Bacilli</taxon>
        <taxon>Bacillales</taxon>
        <taxon>Bacillaceae</taxon>
        <taxon>Peribacillus</taxon>
    </lineage>
</organism>
<dbReference type="Pfam" id="PF00903">
    <property type="entry name" value="Glyoxalase"/>
    <property type="match status" value="1"/>
</dbReference>
<dbReference type="InterPro" id="IPR037523">
    <property type="entry name" value="VOC_core"/>
</dbReference>
<dbReference type="RefSeq" id="WP_289319626.1">
    <property type="nucleotide sequence ID" value="NZ_JAUCEY010000008.1"/>
</dbReference>
<evidence type="ECO:0000313" key="6">
    <source>
        <dbReference type="Proteomes" id="UP001234602"/>
    </source>
</evidence>
<evidence type="ECO:0000256" key="2">
    <source>
        <dbReference type="ARBA" id="ARBA00021572"/>
    </source>
</evidence>
<dbReference type="Proteomes" id="UP001234602">
    <property type="component" value="Unassembled WGS sequence"/>
</dbReference>
<feature type="domain" description="VOC" evidence="4">
    <location>
        <begin position="2"/>
        <end position="130"/>
    </location>
</feature>
<dbReference type="Gene3D" id="3.10.180.10">
    <property type="entry name" value="2,3-Dihydroxybiphenyl 1,2-Dioxygenase, domain 1"/>
    <property type="match status" value="1"/>
</dbReference>
<comment type="similarity">
    <text evidence="1">Belongs to the bleomycin resistance protein family.</text>
</comment>
<evidence type="ECO:0000256" key="1">
    <source>
        <dbReference type="ARBA" id="ARBA00011051"/>
    </source>
</evidence>
<evidence type="ECO:0000313" key="5">
    <source>
        <dbReference type="EMBL" id="MDM5451998.1"/>
    </source>
</evidence>
<dbReference type="PROSITE" id="PS51819">
    <property type="entry name" value="VOC"/>
    <property type="match status" value="1"/>
</dbReference>
<evidence type="ECO:0000256" key="3">
    <source>
        <dbReference type="ARBA" id="ARBA00023251"/>
    </source>
</evidence>
<evidence type="ECO:0000259" key="4">
    <source>
        <dbReference type="PROSITE" id="PS51819"/>
    </source>
</evidence>
<dbReference type="CDD" id="cd08349">
    <property type="entry name" value="BLMA_like"/>
    <property type="match status" value="1"/>
</dbReference>
<accession>A0AAW7I7G8</accession>
<proteinExistence type="inferred from homology"/>
<keyword evidence="3" id="KW-0046">Antibiotic resistance</keyword>
<dbReference type="InterPro" id="IPR029068">
    <property type="entry name" value="Glyas_Bleomycin-R_OHBP_Dase"/>
</dbReference>
<dbReference type="InterPro" id="IPR000335">
    <property type="entry name" value="Bleomycin-R"/>
</dbReference>
<comment type="caution">
    <text evidence="5">The sequence shown here is derived from an EMBL/GenBank/DDBJ whole genome shotgun (WGS) entry which is preliminary data.</text>
</comment>
<dbReference type="SUPFAM" id="SSF54593">
    <property type="entry name" value="Glyoxalase/Bleomycin resistance protein/Dihydroxybiphenyl dioxygenase"/>
    <property type="match status" value="1"/>
</dbReference>
<reference evidence="5" key="1">
    <citation type="submission" date="2023-06" db="EMBL/GenBank/DDBJ databases">
        <title>Comparative genomics of Bacillaceae isolates and their secondary metabolite potential.</title>
        <authorList>
            <person name="Song L."/>
            <person name="Nielsen L.J."/>
            <person name="Mohite O."/>
            <person name="Xu X."/>
            <person name="Weber T."/>
            <person name="Kovacs A.T."/>
        </authorList>
    </citation>
    <scope>NUCLEOTIDE SEQUENCE</scope>
    <source>
        <strain evidence="5">D8_B_37</strain>
    </source>
</reference>
<name>A0AAW7I7G8_9BACI</name>
<protein>
    <recommendedName>
        <fullName evidence="2">Bleomycin resistance protein</fullName>
    </recommendedName>
</protein>